<accession>A0A432M8Y1</accession>
<keyword evidence="9" id="KW-0732">Signal</keyword>
<feature type="transmembrane region" description="Helical" evidence="8">
    <location>
        <begin position="361"/>
        <end position="388"/>
    </location>
</feature>
<evidence type="ECO:0000256" key="5">
    <source>
        <dbReference type="ARBA" id="ARBA00022989"/>
    </source>
</evidence>
<evidence type="ECO:0000313" key="14">
    <source>
        <dbReference type="Proteomes" id="UP000274358"/>
    </source>
</evidence>
<dbReference type="SUPFAM" id="SSF50182">
    <property type="entry name" value="Sm-like ribonucleoproteins"/>
    <property type="match status" value="1"/>
</dbReference>
<dbReference type="InterPro" id="IPR010920">
    <property type="entry name" value="LSM_dom_sf"/>
</dbReference>
<dbReference type="AlphaFoldDB" id="A0A432M8Y1"/>
<comment type="subcellular location">
    <subcellularLocation>
        <location evidence="1">Cell membrane</location>
        <topology evidence="1">Multi-pass membrane protein</topology>
    </subcellularLocation>
</comment>
<dbReference type="InterPro" id="IPR011014">
    <property type="entry name" value="MscS_channel_TM-2"/>
</dbReference>
<dbReference type="InterPro" id="IPR006685">
    <property type="entry name" value="MscS_channel_2nd"/>
</dbReference>
<feature type="transmembrane region" description="Helical" evidence="8">
    <location>
        <begin position="300"/>
        <end position="318"/>
    </location>
</feature>
<gene>
    <name evidence="13" type="ORF">EKH80_05925</name>
</gene>
<dbReference type="Gene3D" id="2.30.30.60">
    <property type="match status" value="1"/>
</dbReference>
<feature type="domain" description="Mechanosensitive ion channel MscS" evidence="10">
    <location>
        <begin position="632"/>
        <end position="698"/>
    </location>
</feature>
<proteinExistence type="inferred from homology"/>
<evidence type="ECO:0000256" key="4">
    <source>
        <dbReference type="ARBA" id="ARBA00022692"/>
    </source>
</evidence>
<keyword evidence="3" id="KW-1003">Cell membrane</keyword>
<keyword evidence="5 8" id="KW-1133">Transmembrane helix</keyword>
<evidence type="ECO:0000256" key="1">
    <source>
        <dbReference type="ARBA" id="ARBA00004651"/>
    </source>
</evidence>
<keyword evidence="14" id="KW-1185">Reference proteome</keyword>
<keyword evidence="6 8" id="KW-0472">Membrane</keyword>
<reference evidence="13 14" key="1">
    <citation type="submission" date="2018-12" db="EMBL/GenBank/DDBJ databases">
        <title>Dyella dinghuensis sp. nov. DHOA06 and Dyella choica sp. nov. 4M-K27, isolated from forest soil.</title>
        <authorList>
            <person name="Qiu L.-H."/>
            <person name="Gao Z.-H."/>
        </authorList>
    </citation>
    <scope>NUCLEOTIDE SEQUENCE [LARGE SCALE GENOMIC DNA]</scope>
    <source>
        <strain evidence="13 14">4M-K27</strain>
    </source>
</reference>
<feature type="transmembrane region" description="Helical" evidence="8">
    <location>
        <begin position="338"/>
        <end position="355"/>
    </location>
</feature>
<feature type="signal peptide" evidence="9">
    <location>
        <begin position="1"/>
        <end position="27"/>
    </location>
</feature>
<name>A0A432M8Y1_9GAMM</name>
<protein>
    <submittedName>
        <fullName evidence="13">Mechanosensitive ion channel family protein</fullName>
    </submittedName>
</protein>
<dbReference type="Pfam" id="PF12607">
    <property type="entry name" value="DUF3772"/>
    <property type="match status" value="1"/>
</dbReference>
<evidence type="ECO:0000256" key="9">
    <source>
        <dbReference type="SAM" id="SignalP"/>
    </source>
</evidence>
<evidence type="ECO:0000259" key="11">
    <source>
        <dbReference type="Pfam" id="PF12607"/>
    </source>
</evidence>
<dbReference type="RefSeq" id="WP_126683800.1">
    <property type="nucleotide sequence ID" value="NZ_RYYV01000003.1"/>
</dbReference>
<evidence type="ECO:0000256" key="2">
    <source>
        <dbReference type="ARBA" id="ARBA00008017"/>
    </source>
</evidence>
<evidence type="ECO:0000256" key="8">
    <source>
        <dbReference type="SAM" id="Phobius"/>
    </source>
</evidence>
<dbReference type="SUPFAM" id="SSF82861">
    <property type="entry name" value="Mechanosensitive channel protein MscS (YggB), transmembrane region"/>
    <property type="match status" value="1"/>
</dbReference>
<feature type="transmembrane region" description="Helical" evidence="8">
    <location>
        <begin position="436"/>
        <end position="458"/>
    </location>
</feature>
<feature type="transmembrane region" description="Helical" evidence="8">
    <location>
        <begin position="497"/>
        <end position="518"/>
    </location>
</feature>
<feature type="transmembrane region" description="Helical" evidence="8">
    <location>
        <begin position="546"/>
        <end position="565"/>
    </location>
</feature>
<feature type="transmembrane region" description="Helical" evidence="8">
    <location>
        <begin position="616"/>
        <end position="643"/>
    </location>
</feature>
<dbReference type="OrthoDB" id="9799209at2"/>
<feature type="transmembrane region" description="Helical" evidence="8">
    <location>
        <begin position="219"/>
        <end position="238"/>
    </location>
</feature>
<feature type="transmembrane region" description="Helical" evidence="8">
    <location>
        <begin position="586"/>
        <end position="604"/>
    </location>
</feature>
<keyword evidence="4 8" id="KW-0812">Transmembrane</keyword>
<dbReference type="Gene3D" id="3.30.70.100">
    <property type="match status" value="1"/>
</dbReference>
<dbReference type="Pfam" id="PF21082">
    <property type="entry name" value="MS_channel_3rd"/>
    <property type="match status" value="1"/>
</dbReference>
<feature type="chain" id="PRO_5019423678" evidence="9">
    <location>
        <begin position="28"/>
        <end position="812"/>
    </location>
</feature>
<dbReference type="InterPro" id="IPR011066">
    <property type="entry name" value="MscS_channel_C_sf"/>
</dbReference>
<feature type="transmembrane region" description="Helical" evidence="8">
    <location>
        <begin position="409"/>
        <end position="430"/>
    </location>
</feature>
<feature type="domain" description="DUF3772" evidence="11">
    <location>
        <begin position="141"/>
        <end position="199"/>
    </location>
</feature>
<dbReference type="EMBL" id="RYYV01000003">
    <property type="protein sequence ID" value="RUL78361.1"/>
    <property type="molecule type" value="Genomic_DNA"/>
</dbReference>
<evidence type="ECO:0000259" key="10">
    <source>
        <dbReference type="Pfam" id="PF00924"/>
    </source>
</evidence>
<dbReference type="InterPro" id="IPR022249">
    <property type="entry name" value="DUF3772"/>
</dbReference>
<dbReference type="SUPFAM" id="SSF82689">
    <property type="entry name" value="Mechanosensitive channel protein MscS (YggB), C-terminal domain"/>
    <property type="match status" value="1"/>
</dbReference>
<comment type="caution">
    <text evidence="13">The sequence shown here is derived from an EMBL/GenBank/DDBJ whole genome shotgun (WGS) entry which is preliminary data.</text>
</comment>
<dbReference type="InterPro" id="IPR023408">
    <property type="entry name" value="MscS_beta-dom_sf"/>
</dbReference>
<comment type="similarity">
    <text evidence="2">Belongs to the MscS (TC 1.A.23) family.</text>
</comment>
<organism evidence="13 14">
    <name type="scientific">Dyella choica</name>
    <dbReference type="NCBI Taxonomy" id="1927959"/>
    <lineage>
        <taxon>Bacteria</taxon>
        <taxon>Pseudomonadati</taxon>
        <taxon>Pseudomonadota</taxon>
        <taxon>Gammaproteobacteria</taxon>
        <taxon>Lysobacterales</taxon>
        <taxon>Rhodanobacteraceae</taxon>
        <taxon>Dyella</taxon>
    </lineage>
</organism>
<evidence type="ECO:0000256" key="3">
    <source>
        <dbReference type="ARBA" id="ARBA00022475"/>
    </source>
</evidence>
<dbReference type="GO" id="GO:0008381">
    <property type="term" value="F:mechanosensitive monoatomic ion channel activity"/>
    <property type="evidence" value="ECO:0007669"/>
    <property type="project" value="UniProtKB-ARBA"/>
</dbReference>
<evidence type="ECO:0000259" key="12">
    <source>
        <dbReference type="Pfam" id="PF21082"/>
    </source>
</evidence>
<evidence type="ECO:0000313" key="13">
    <source>
        <dbReference type="EMBL" id="RUL78361.1"/>
    </source>
</evidence>
<dbReference type="Proteomes" id="UP000274358">
    <property type="component" value="Unassembled WGS sequence"/>
</dbReference>
<sequence length="812" mass="87536">MPNFLRKLVTPCLLAGSLLFAAHPALAQNASDSSNAPASASSTQAPAQTLIALSRQLDGLKTTFNSKSSDRSLKDLRNQAGEVQQQADQLAQTLTPELENLQTRLSVLGPAPAPGAPPETAAVSQQRRQLERDKSRLDGQIKQVQLLSQDAVKLATQIVEAHNEQFQAQLGSRAASPLGLAFWRDLTNAFADDMARYGRVKELLLEDAGIAWQPDTRQPLLLCLIGALLLIVPGRALAERVALTIASRYLPEGHLRRSAMTATFTLTVTLSIGLAAWLVYQGFNWNDTLGEEVETFALALVRSVFFSAFVAGLGRALLSVRHPSWRLPALSKFTARSLRWFPWLLGGAFLLLGLLERLNALAGASLPATVCTRAFLALLITGLAGVALTRAKRARTTQREQGEKPPQHALWVGMLFGLAMLGVLVAWLAVLTGYVALGFFISWQMLWIGMIVASLYMLSHLQRDLFHTLLNPHGRSGHRLQATFSIQPGTLEQASTLLSAITQILLLLVSVGVLLVPFGGGPQDIFAHIGNVFSSLKVGQLTIKPGAIFSAVLVFALGMVAVRVVRRWLAEQLLPKTTLDVGMQNSLVTLINYVAVVIVVALALRTADVSLESLTWIASALSVGIGFGLQAIVQNFISGLILLAERPVKVGDWVSMPGVEGDIRRINVRATEIQLSDRSTMIVPNSQFITQNLRNVTHGNALGRVKLSLPMPLDTDAAKMRQIMLEALQANEATLDTPAPVVTLDDITPAAMTFTGVAYVRSPREASAVKSALLFDILARLAKAQLPLSTPQSMIVRNLGPLGEDSPAAPGQ</sequence>
<dbReference type="Pfam" id="PF00924">
    <property type="entry name" value="MS_channel_2nd"/>
    <property type="match status" value="1"/>
</dbReference>
<evidence type="ECO:0000256" key="6">
    <source>
        <dbReference type="ARBA" id="ARBA00023136"/>
    </source>
</evidence>
<feature type="domain" description="Mechanosensitive ion channel MscS C-terminal" evidence="12">
    <location>
        <begin position="705"/>
        <end position="784"/>
    </location>
</feature>
<feature type="region of interest" description="Disordered" evidence="7">
    <location>
        <begin position="107"/>
        <end position="135"/>
    </location>
</feature>
<dbReference type="InterPro" id="IPR049278">
    <property type="entry name" value="MS_channel_C"/>
</dbReference>
<dbReference type="InterPro" id="IPR052702">
    <property type="entry name" value="MscS-like_channel"/>
</dbReference>
<dbReference type="PANTHER" id="PTHR30347:SF9">
    <property type="entry name" value="MINICONDUCTANCE MECHANOSENSITIVE CHANNEL MSCM"/>
    <property type="match status" value="1"/>
</dbReference>
<dbReference type="Gene3D" id="1.10.287.1260">
    <property type="match status" value="1"/>
</dbReference>
<dbReference type="GO" id="GO:0005886">
    <property type="term" value="C:plasma membrane"/>
    <property type="evidence" value="ECO:0007669"/>
    <property type="project" value="UniProtKB-SubCell"/>
</dbReference>
<feature type="transmembrane region" description="Helical" evidence="8">
    <location>
        <begin position="259"/>
        <end position="280"/>
    </location>
</feature>
<evidence type="ECO:0000256" key="7">
    <source>
        <dbReference type="SAM" id="MobiDB-lite"/>
    </source>
</evidence>
<dbReference type="PANTHER" id="PTHR30347">
    <property type="entry name" value="POTASSIUM CHANNEL RELATED"/>
    <property type="match status" value="1"/>
</dbReference>